<dbReference type="GO" id="GO:0005829">
    <property type="term" value="C:cytosol"/>
    <property type="evidence" value="ECO:0007669"/>
    <property type="project" value="TreeGrafter"/>
</dbReference>
<evidence type="ECO:0000256" key="4">
    <source>
        <dbReference type="ARBA" id="ARBA00022741"/>
    </source>
</evidence>
<evidence type="ECO:0000256" key="9">
    <source>
        <dbReference type="PROSITE-ProRule" id="PRU01050"/>
    </source>
</evidence>
<feature type="region of interest" description="G3" evidence="9">
    <location>
        <begin position="57"/>
        <end position="60"/>
    </location>
</feature>
<feature type="domain" description="KH type-2" evidence="11">
    <location>
        <begin position="192"/>
        <end position="276"/>
    </location>
</feature>
<keyword evidence="7 8" id="KW-0472">Membrane</keyword>
<evidence type="ECO:0000256" key="1">
    <source>
        <dbReference type="ARBA" id="ARBA00007921"/>
    </source>
</evidence>
<evidence type="ECO:0000256" key="7">
    <source>
        <dbReference type="ARBA" id="ARBA00023136"/>
    </source>
</evidence>
<dbReference type="PANTHER" id="PTHR42698">
    <property type="entry name" value="GTPASE ERA"/>
    <property type="match status" value="1"/>
</dbReference>
<feature type="binding site" evidence="8">
    <location>
        <begin position="119"/>
        <end position="122"/>
    </location>
    <ligand>
        <name>GTP</name>
        <dbReference type="ChEBI" id="CHEBI:37565"/>
    </ligand>
</feature>
<dbReference type="GO" id="GO:0043024">
    <property type="term" value="F:ribosomal small subunit binding"/>
    <property type="evidence" value="ECO:0007669"/>
    <property type="project" value="TreeGrafter"/>
</dbReference>
<keyword evidence="3 8" id="KW-0690">Ribosome biogenesis</keyword>
<dbReference type="PROSITE" id="PS50823">
    <property type="entry name" value="KH_TYPE_2"/>
    <property type="match status" value="1"/>
</dbReference>
<dbReference type="InterPro" id="IPR005225">
    <property type="entry name" value="Small_GTP-bd"/>
</dbReference>
<keyword evidence="8" id="KW-1003">Cell membrane</keyword>
<dbReference type="NCBIfam" id="TIGR00436">
    <property type="entry name" value="era"/>
    <property type="match status" value="1"/>
</dbReference>
<dbReference type="CDD" id="cd04163">
    <property type="entry name" value="Era"/>
    <property type="match status" value="1"/>
</dbReference>
<keyword evidence="8" id="KW-0699">rRNA-binding</keyword>
<dbReference type="Pfam" id="PF01926">
    <property type="entry name" value="MMR_HSR1"/>
    <property type="match status" value="1"/>
</dbReference>
<dbReference type="Gene3D" id="3.30.300.20">
    <property type="match status" value="1"/>
</dbReference>
<reference evidence="13 14" key="2">
    <citation type="submission" date="2020-01" db="EMBL/GenBank/DDBJ databases">
        <title>Clostridiaceae sp. nov. isolated from the gut of human by culturomics.</title>
        <authorList>
            <person name="Chang Y."/>
        </authorList>
    </citation>
    <scope>NUCLEOTIDE SEQUENCE [LARGE SCALE GENOMIC DNA]</scope>
    <source>
        <strain evidence="13 14">DONG20-135</strain>
    </source>
</reference>
<dbReference type="GO" id="GO:0003924">
    <property type="term" value="F:GTPase activity"/>
    <property type="evidence" value="ECO:0007669"/>
    <property type="project" value="UniProtKB-UniRule"/>
</dbReference>
<comment type="subunit">
    <text evidence="8">Monomer.</text>
</comment>
<dbReference type="HAMAP" id="MF_00367">
    <property type="entry name" value="GTPase_Era"/>
    <property type="match status" value="1"/>
</dbReference>
<keyword evidence="14" id="KW-1185">Reference proteome</keyword>
<dbReference type="NCBIfam" id="NF000908">
    <property type="entry name" value="PRK00089.1"/>
    <property type="match status" value="1"/>
</dbReference>
<keyword evidence="8" id="KW-0963">Cytoplasm</keyword>
<feature type="region of interest" description="G2" evidence="9">
    <location>
        <begin position="36"/>
        <end position="40"/>
    </location>
</feature>
<dbReference type="PROSITE" id="PS51713">
    <property type="entry name" value="G_ERA"/>
    <property type="match status" value="1"/>
</dbReference>
<protein>
    <recommendedName>
        <fullName evidence="2 8">GTPase Era</fullName>
    </recommendedName>
</protein>
<evidence type="ECO:0000256" key="5">
    <source>
        <dbReference type="ARBA" id="ARBA00022884"/>
    </source>
</evidence>
<dbReference type="SUPFAM" id="SSF54814">
    <property type="entry name" value="Prokaryotic type KH domain (KH-domain type II)"/>
    <property type="match status" value="1"/>
</dbReference>
<evidence type="ECO:0000256" key="10">
    <source>
        <dbReference type="RuleBase" id="RU003761"/>
    </source>
</evidence>
<feature type="domain" description="Era-type G" evidence="12">
    <location>
        <begin position="2"/>
        <end position="169"/>
    </location>
</feature>
<dbReference type="Gene3D" id="3.40.50.300">
    <property type="entry name" value="P-loop containing nucleotide triphosphate hydrolases"/>
    <property type="match status" value="1"/>
</dbReference>
<dbReference type="GO" id="GO:0070181">
    <property type="term" value="F:small ribosomal subunit rRNA binding"/>
    <property type="evidence" value="ECO:0007669"/>
    <property type="project" value="UniProtKB-UniRule"/>
</dbReference>
<comment type="similarity">
    <text evidence="1 8 9 10">Belongs to the TRAFAC class TrmE-Era-EngA-EngB-Septin-like GTPase superfamily. Era GTPase family.</text>
</comment>
<evidence type="ECO:0000256" key="3">
    <source>
        <dbReference type="ARBA" id="ARBA00022517"/>
    </source>
</evidence>
<dbReference type="Proteomes" id="UP000434036">
    <property type="component" value="Unassembled WGS sequence"/>
</dbReference>
<name>A0A6N8U8I0_9FIRM</name>
<keyword evidence="4 8" id="KW-0547">Nucleotide-binding</keyword>
<evidence type="ECO:0000259" key="12">
    <source>
        <dbReference type="PROSITE" id="PS51713"/>
    </source>
</evidence>
<dbReference type="PRINTS" id="PR00326">
    <property type="entry name" value="GTP1OBG"/>
</dbReference>
<comment type="function">
    <text evidence="8">An essential GTPase that binds both GDP and GTP, with rapid nucleotide exchange. Plays a role in 16S rRNA processing and 30S ribosomal subunit biogenesis and possibly also in cell cycle regulation and energy metabolism.</text>
</comment>
<reference evidence="13 14" key="1">
    <citation type="submission" date="2019-12" db="EMBL/GenBank/DDBJ databases">
        <authorList>
            <person name="Yang R."/>
        </authorList>
    </citation>
    <scope>NUCLEOTIDE SEQUENCE [LARGE SCALE GENOMIC DNA]</scope>
    <source>
        <strain evidence="13 14">DONG20-135</strain>
    </source>
</reference>
<dbReference type="InterPro" id="IPR030388">
    <property type="entry name" value="G_ERA_dom"/>
</dbReference>
<proteinExistence type="inferred from homology"/>
<gene>
    <name evidence="8" type="primary">era</name>
    <name evidence="13" type="ORF">GSF08_07515</name>
</gene>
<dbReference type="GO" id="GO:0005886">
    <property type="term" value="C:plasma membrane"/>
    <property type="evidence" value="ECO:0007669"/>
    <property type="project" value="UniProtKB-SubCell"/>
</dbReference>
<dbReference type="Pfam" id="PF07650">
    <property type="entry name" value="KH_2"/>
    <property type="match status" value="1"/>
</dbReference>
<dbReference type="InterPro" id="IPR004044">
    <property type="entry name" value="KH_dom_type_2"/>
</dbReference>
<dbReference type="FunFam" id="3.40.50.300:FF:000094">
    <property type="entry name" value="GTPase Era"/>
    <property type="match status" value="1"/>
</dbReference>
<dbReference type="GO" id="GO:0005525">
    <property type="term" value="F:GTP binding"/>
    <property type="evidence" value="ECO:0007669"/>
    <property type="project" value="UniProtKB-UniRule"/>
</dbReference>
<sequence>MKTGFISIIGRPNAGKSTLLNALLKQKVSIISPKPQTTRNNIQGILTTAEAQYVFIDTPGVHKPHHELGRTLNKNAFTALQDVDVVYLIVDASQPFGSGDEFLLERIKNSDAPCFLLLNKIDRLKKEEVLINLTEWQKRYNFQEIIPISALQADNLEELLKTTLPYLEEGPMFYPEDQVSDHGRTFQVQEIIREKILYKTEEEIPHSIAVLCEEIDEQETKCYIRALVIVERDSQKAIIIGKQAAMIKAIRMAAQKDLKKLFHKRVDLELYVRVEHNWRNRTNKLQQFGYKEDEYE</sequence>
<keyword evidence="5 8" id="KW-0694">RNA-binding</keyword>
<accession>A0A6N8U8I0</accession>
<dbReference type="InterPro" id="IPR027417">
    <property type="entry name" value="P-loop_NTPase"/>
</dbReference>
<keyword evidence="6 8" id="KW-0342">GTP-binding</keyword>
<comment type="caution">
    <text evidence="13">The sequence shown here is derived from an EMBL/GenBank/DDBJ whole genome shotgun (WGS) entry which is preliminary data.</text>
</comment>
<evidence type="ECO:0000313" key="14">
    <source>
        <dbReference type="Proteomes" id="UP000434036"/>
    </source>
</evidence>
<dbReference type="InterPro" id="IPR009019">
    <property type="entry name" value="KH_sf_prok-type"/>
</dbReference>
<evidence type="ECO:0000256" key="8">
    <source>
        <dbReference type="HAMAP-Rule" id="MF_00367"/>
    </source>
</evidence>
<dbReference type="InterPro" id="IPR005662">
    <property type="entry name" value="GTPase_Era-like"/>
</dbReference>
<dbReference type="SUPFAM" id="SSF52540">
    <property type="entry name" value="P-loop containing nucleoside triphosphate hydrolases"/>
    <property type="match status" value="1"/>
</dbReference>
<feature type="binding site" evidence="8">
    <location>
        <begin position="57"/>
        <end position="61"/>
    </location>
    <ligand>
        <name>GTP</name>
        <dbReference type="ChEBI" id="CHEBI:37565"/>
    </ligand>
</feature>
<evidence type="ECO:0000259" key="11">
    <source>
        <dbReference type="PROSITE" id="PS50823"/>
    </source>
</evidence>
<dbReference type="EMBL" id="WUUQ01000002">
    <property type="protein sequence ID" value="MXQ73785.1"/>
    <property type="molecule type" value="Genomic_DNA"/>
</dbReference>
<dbReference type="GO" id="GO:0000028">
    <property type="term" value="P:ribosomal small subunit assembly"/>
    <property type="evidence" value="ECO:0007669"/>
    <property type="project" value="TreeGrafter"/>
</dbReference>
<evidence type="ECO:0000256" key="6">
    <source>
        <dbReference type="ARBA" id="ARBA00023134"/>
    </source>
</evidence>
<dbReference type="PANTHER" id="PTHR42698:SF1">
    <property type="entry name" value="GTPASE ERA, MITOCHONDRIAL"/>
    <property type="match status" value="1"/>
</dbReference>
<feature type="region of interest" description="G5" evidence="9">
    <location>
        <begin position="148"/>
        <end position="150"/>
    </location>
</feature>
<comment type="subcellular location">
    <subcellularLocation>
        <location evidence="8">Cytoplasm</location>
    </subcellularLocation>
    <subcellularLocation>
        <location evidence="8">Cell membrane</location>
        <topology evidence="8">Peripheral membrane protein</topology>
    </subcellularLocation>
</comment>
<dbReference type="AlphaFoldDB" id="A0A6N8U8I0"/>
<feature type="binding site" evidence="8">
    <location>
        <begin position="10"/>
        <end position="17"/>
    </location>
    <ligand>
        <name>GTP</name>
        <dbReference type="ChEBI" id="CHEBI:37565"/>
    </ligand>
</feature>
<evidence type="ECO:0000313" key="13">
    <source>
        <dbReference type="EMBL" id="MXQ73785.1"/>
    </source>
</evidence>
<dbReference type="InterPro" id="IPR006073">
    <property type="entry name" value="GTP-bd"/>
</dbReference>
<dbReference type="RefSeq" id="WP_160625194.1">
    <property type="nucleotide sequence ID" value="NZ_WUUQ01000002.1"/>
</dbReference>
<dbReference type="InterPro" id="IPR015946">
    <property type="entry name" value="KH_dom-like_a/b"/>
</dbReference>
<dbReference type="NCBIfam" id="TIGR00231">
    <property type="entry name" value="small_GTP"/>
    <property type="match status" value="1"/>
</dbReference>
<organism evidence="13 14">
    <name type="scientific">Copranaerobaculum intestinale</name>
    <dbReference type="NCBI Taxonomy" id="2692629"/>
    <lineage>
        <taxon>Bacteria</taxon>
        <taxon>Bacillati</taxon>
        <taxon>Bacillota</taxon>
        <taxon>Erysipelotrichia</taxon>
        <taxon>Erysipelotrichales</taxon>
        <taxon>Erysipelotrichaceae</taxon>
        <taxon>Copranaerobaculum</taxon>
    </lineage>
</organism>
<feature type="region of interest" description="G4" evidence="9">
    <location>
        <begin position="119"/>
        <end position="122"/>
    </location>
</feature>
<evidence type="ECO:0000256" key="2">
    <source>
        <dbReference type="ARBA" id="ARBA00020484"/>
    </source>
</evidence>
<feature type="region of interest" description="G1" evidence="9">
    <location>
        <begin position="10"/>
        <end position="17"/>
    </location>
</feature>
<dbReference type="CDD" id="cd22534">
    <property type="entry name" value="KH-II_Era"/>
    <property type="match status" value="1"/>
</dbReference>